<feature type="region of interest" description="Disordered" evidence="1">
    <location>
        <begin position="28"/>
        <end position="56"/>
    </location>
</feature>
<dbReference type="GO" id="GO:0004523">
    <property type="term" value="F:RNA-DNA hybrid ribonuclease activity"/>
    <property type="evidence" value="ECO:0007669"/>
    <property type="project" value="InterPro"/>
</dbReference>
<evidence type="ECO:0000259" key="3">
    <source>
        <dbReference type="PROSITE" id="PS50879"/>
    </source>
</evidence>
<evidence type="ECO:0000313" key="5">
    <source>
        <dbReference type="RefSeq" id="XP_022827228.1"/>
    </source>
</evidence>
<dbReference type="PANTHER" id="PTHR36688">
    <property type="entry name" value="ENDO/EXONUCLEASE/PHOSPHATASE DOMAIN-CONTAINING PROTEIN"/>
    <property type="match status" value="1"/>
</dbReference>
<evidence type="ECO:0000256" key="1">
    <source>
        <dbReference type="SAM" id="MobiDB-lite"/>
    </source>
</evidence>
<feature type="domain" description="RNase H type-1" evidence="3">
    <location>
        <begin position="1264"/>
        <end position="1399"/>
    </location>
</feature>
<gene>
    <name evidence="5" type="primary">LOC111356974</name>
</gene>
<dbReference type="InterPro" id="IPR002156">
    <property type="entry name" value="RNaseH_domain"/>
</dbReference>
<dbReference type="PROSITE" id="PS50879">
    <property type="entry name" value="RNASE_H_1"/>
    <property type="match status" value="1"/>
</dbReference>
<proteinExistence type="predicted"/>
<dbReference type="PROSITE" id="PS50878">
    <property type="entry name" value="RT_POL"/>
    <property type="match status" value="1"/>
</dbReference>
<dbReference type="GO" id="GO:0003676">
    <property type="term" value="F:nucleic acid binding"/>
    <property type="evidence" value="ECO:0007669"/>
    <property type="project" value="InterPro"/>
</dbReference>
<feature type="domain" description="Reverse transcriptase" evidence="2">
    <location>
        <begin position="784"/>
        <end position="1054"/>
    </location>
</feature>
<dbReference type="OrthoDB" id="8058536at2759"/>
<dbReference type="CDD" id="cd09276">
    <property type="entry name" value="Rnase_HI_RT_non_LTR"/>
    <property type="match status" value="1"/>
</dbReference>
<dbReference type="GeneID" id="111356974"/>
<name>A0A9J7EBT3_SPOLT</name>
<dbReference type="Gene3D" id="3.30.420.10">
    <property type="entry name" value="Ribonuclease H-like superfamily/Ribonuclease H"/>
    <property type="match status" value="1"/>
</dbReference>
<evidence type="ECO:0000313" key="4">
    <source>
        <dbReference type="Proteomes" id="UP000301870"/>
    </source>
</evidence>
<protein>
    <submittedName>
        <fullName evidence="5">Uncharacterized protein LOC111356974</fullName>
    </submittedName>
</protein>
<dbReference type="SUPFAM" id="SSF53098">
    <property type="entry name" value="Ribonuclease H-like"/>
    <property type="match status" value="1"/>
</dbReference>
<dbReference type="Pfam" id="PF14529">
    <property type="entry name" value="Exo_endo_phos_2"/>
    <property type="match status" value="1"/>
</dbReference>
<dbReference type="InterPro" id="IPR043502">
    <property type="entry name" value="DNA/RNA_pol_sf"/>
</dbReference>
<dbReference type="RefSeq" id="XP_022827228.1">
    <property type="nucleotide sequence ID" value="XM_022971460.1"/>
</dbReference>
<dbReference type="InterPro" id="IPR012337">
    <property type="entry name" value="RNaseH-like_sf"/>
</dbReference>
<dbReference type="KEGG" id="sliu:111356974"/>
<dbReference type="GO" id="GO:0042575">
    <property type="term" value="C:DNA polymerase complex"/>
    <property type="evidence" value="ECO:0007669"/>
    <property type="project" value="UniProtKB-ARBA"/>
</dbReference>
<dbReference type="SUPFAM" id="SSF56219">
    <property type="entry name" value="DNase I-like"/>
    <property type="match status" value="1"/>
</dbReference>
<sequence length="1502" mass="169122">MDEEKPPDPPDKSEYSPVLCVTLPHDNQDIDLMDSEPNHNRKRPAGSPIISRNNPPKLAKSINGRQCYTARDNPPYIIHVSLKDSQTTGTTLHPIKFGMFLTKNNISNIKIGGVKRLGRNRVSVEFVSHQDANSFLVNCVVAQNYTTSIPQYNITRMGIVRDVPIEWTEEEIIRNIKVPAGCGIAIKARRMNRRVSSENGTEWKPTQTVVLTFDGQILPKKVFCFYSALPVELYTYPTIQCFNCCRFGHTRTLCRSKPRCFRCGQDHPGDGCLVSEEVAHCINCNGNHFANNSACPELGRQKSIKALMAEKAISYAEASQVFPAVKKSYAEWNVRSTLPRKSDLLHLINKFKPTICGIAETWLRPNINFRVPCFSVVRHDRSDGYGGCALLVSNKVPFSQIPLPFVGDDINVVAVKAEDINIFMFYIAHPHINHLAIIKNLLMSVSGPLLVMGDFNCHHFRWGSDTCDNIGTELVEMLDELNLCAINDGSPTRRSAFGQRSSCVDLTFCSANMASMLNWSCLNMTYGSDHYPIIIKNPSKSTPDKSLPPLLKYRLEKADWDLYSKLLDLRISSLPLINTENALECFSKFSELISSTAEDCFPLKNTPKGKIPSPPWWDSECTAMIRARNEAEKAYNRDMNLENLFNFKRMLARSRKLFKKKKKQGWQRFCTSLSPSTPVAAVWQRVKSFRNSMKPPSISIMPEGLSHNFFSSIAPLYVPGEDEFCLGHHEESLDPLDRNFSMDELQMVLNHVKDSAPGIDGFPYSFLVKAGAKTKQYYLDLVNFCLAFGYIPPPWKVQVIMPLLKAGKDPGDHSSYRPIALSSILIKILEHLLKTRLEWSMEGRGLFPAAQFGFRKGLGTADSVGTLTSAIRLALSRDESLVAVFLDVSSAYDSVLLPLLRQKLQELRIPSRICQIIGCILSNRTLQLRTPEDDPTQRTAWRGLPQGSVLSPILYNIYTHDLPSCLNYDCRILQYADDIALMVTSSSITDATTSMNVSLASLHQWLLSHGLSLSAPKSSAVIFSRRRRLPDIRIEIDGQPIPVMRKARFLGVILDSRMSGVDHVDAVVKRCERSVCVLRALAGVWWGAHPYTLKLIYNALVRSVMDYCCFLIAPCNKEAFKKLDSIQAKCLRIIIGAMKSSPINALQVECAEPPLDLRRQYLADRFVSKVLTRSSHPLLPILEQIHCSYGSSPYWNNKPVPPVIVRYRELKNLSAPISQHPILPVFSSAYEVIHFKPKLVLRLGISKSSVDARRDFGRALSNYWNGWNMFYTDASKLSRNGCTGVAAYYQNSRIALLSKCPPEASVFTGECIGILESIKFIKSHNLSNSVIFSDSRSSLQALGQDQLYSRTHSSIIMQIKSLLFSCQKDGLNIEIAWIPGHSGICGNECADRLAKFAAVNNVERHHYIVYGYDIRADTKLKLFDSWAAVWVDSSKRKGAYYLLTTKNYRKVISRRYSPFGVPTFALESPKTMPNCKTKKKTGTQNIQKFIEDLKQQFYRARN</sequence>
<dbReference type="Proteomes" id="UP000301870">
    <property type="component" value="Chromosome 24"/>
</dbReference>
<reference evidence="5" key="1">
    <citation type="submission" date="2025-08" db="UniProtKB">
        <authorList>
            <consortium name="RefSeq"/>
        </authorList>
    </citation>
    <scope>IDENTIFICATION</scope>
    <source>
        <strain evidence="5">Ishihara</strain>
        <tissue evidence="5">Whole body</tissue>
    </source>
</reference>
<dbReference type="SUPFAM" id="SSF56672">
    <property type="entry name" value="DNA/RNA polymerases"/>
    <property type="match status" value="1"/>
</dbReference>
<dbReference type="InterPro" id="IPR036397">
    <property type="entry name" value="RNaseH_sf"/>
</dbReference>
<dbReference type="PANTHER" id="PTHR36688:SF2">
    <property type="entry name" value="ENDONUCLEASE_EXONUCLEASE_PHOSPHATASE DOMAIN-CONTAINING PROTEIN"/>
    <property type="match status" value="1"/>
</dbReference>
<dbReference type="Pfam" id="PF00075">
    <property type="entry name" value="RNase_H"/>
    <property type="match status" value="1"/>
</dbReference>
<dbReference type="Pfam" id="PF00078">
    <property type="entry name" value="RVT_1"/>
    <property type="match status" value="1"/>
</dbReference>
<accession>A0A9J7EBT3</accession>
<dbReference type="InterPro" id="IPR000477">
    <property type="entry name" value="RT_dom"/>
</dbReference>
<evidence type="ECO:0000259" key="2">
    <source>
        <dbReference type="PROSITE" id="PS50878"/>
    </source>
</evidence>
<keyword evidence="4" id="KW-1185">Reference proteome</keyword>
<dbReference type="Gene3D" id="3.60.10.10">
    <property type="entry name" value="Endonuclease/exonuclease/phosphatase"/>
    <property type="match status" value="1"/>
</dbReference>
<dbReference type="InterPro" id="IPR036691">
    <property type="entry name" value="Endo/exonu/phosph_ase_sf"/>
</dbReference>
<dbReference type="CDD" id="cd01650">
    <property type="entry name" value="RT_nLTR_like"/>
    <property type="match status" value="1"/>
</dbReference>
<dbReference type="GO" id="GO:0071897">
    <property type="term" value="P:DNA biosynthetic process"/>
    <property type="evidence" value="ECO:0007669"/>
    <property type="project" value="UniProtKB-ARBA"/>
</dbReference>
<dbReference type="InterPro" id="IPR005135">
    <property type="entry name" value="Endo/exonuclease/phosphatase"/>
</dbReference>
<organism evidence="4 5">
    <name type="scientific">Spodoptera litura</name>
    <name type="common">Asian cotton leafworm</name>
    <dbReference type="NCBI Taxonomy" id="69820"/>
    <lineage>
        <taxon>Eukaryota</taxon>
        <taxon>Metazoa</taxon>
        <taxon>Ecdysozoa</taxon>
        <taxon>Arthropoda</taxon>
        <taxon>Hexapoda</taxon>
        <taxon>Insecta</taxon>
        <taxon>Pterygota</taxon>
        <taxon>Neoptera</taxon>
        <taxon>Endopterygota</taxon>
        <taxon>Lepidoptera</taxon>
        <taxon>Glossata</taxon>
        <taxon>Ditrysia</taxon>
        <taxon>Noctuoidea</taxon>
        <taxon>Noctuidae</taxon>
        <taxon>Amphipyrinae</taxon>
        <taxon>Spodoptera</taxon>
    </lineage>
</organism>
<dbReference type="InterPro" id="IPR052560">
    <property type="entry name" value="RdDP_mobile_element"/>
</dbReference>